<proteinExistence type="predicted"/>
<reference evidence="2 3" key="1">
    <citation type="submission" date="2023-12" db="EMBL/GenBank/DDBJ databases">
        <title>Baltic Sea Cyanobacteria.</title>
        <authorList>
            <person name="Delbaje E."/>
            <person name="Fewer D.P."/>
            <person name="Shishido T.K."/>
        </authorList>
    </citation>
    <scope>NUCLEOTIDE SEQUENCE [LARGE SCALE GENOMIC DNA]</scope>
    <source>
        <strain evidence="2 3">UHCC 0139</strain>
    </source>
</reference>
<organism evidence="2 3">
    <name type="scientific">Cyanobium gracile UHCC 0139</name>
    <dbReference type="NCBI Taxonomy" id="3110308"/>
    <lineage>
        <taxon>Bacteria</taxon>
        <taxon>Bacillati</taxon>
        <taxon>Cyanobacteriota</taxon>
        <taxon>Cyanophyceae</taxon>
        <taxon>Synechococcales</taxon>
        <taxon>Prochlorococcaceae</taxon>
        <taxon>Cyanobium</taxon>
    </lineage>
</organism>
<dbReference type="RefSeq" id="WP_323304787.1">
    <property type="nucleotide sequence ID" value="NZ_JAYGHX010000002.1"/>
</dbReference>
<keyword evidence="1" id="KW-1133">Transmembrane helix</keyword>
<dbReference type="EMBL" id="JAYGHX010000002">
    <property type="protein sequence ID" value="MEA5390715.1"/>
    <property type="molecule type" value="Genomic_DNA"/>
</dbReference>
<feature type="transmembrane region" description="Helical" evidence="1">
    <location>
        <begin position="48"/>
        <end position="73"/>
    </location>
</feature>
<sequence>MTRNDPEQHRPHQSVTDVLSLIALALFVTYGVSLLNAILPLAVGQPAWLSNLISSLLDGAPLALVGLGLVHLLADLEPDRLRLQARRRAVARWATVAVIGFLLLIPLQAISVVQGYGLVTRSQSSAMAVATERAEEFRRAIGAATSVEDLQQRIADLQGPGLQLSEGPQSLPELKRTLNQRLQESLRSSRSVIHSPWRPELWAIVQRTFRVLLLALVYALAFAAGSQRRDREESLLRELLARWHRLRARGLRRRLEARSSAPRALPADMAYFHALSVVSEPQGSGPLP</sequence>
<gene>
    <name evidence="2" type="ORF">VB738_05500</name>
</gene>
<dbReference type="Proteomes" id="UP001304461">
    <property type="component" value="Unassembled WGS sequence"/>
</dbReference>
<keyword evidence="3" id="KW-1185">Reference proteome</keyword>
<protein>
    <submittedName>
        <fullName evidence="2">Uncharacterized protein</fullName>
    </submittedName>
</protein>
<keyword evidence="1" id="KW-0812">Transmembrane</keyword>
<evidence type="ECO:0000313" key="3">
    <source>
        <dbReference type="Proteomes" id="UP001304461"/>
    </source>
</evidence>
<comment type="caution">
    <text evidence="2">The sequence shown here is derived from an EMBL/GenBank/DDBJ whole genome shotgun (WGS) entry which is preliminary data.</text>
</comment>
<accession>A0ABU5RSH8</accession>
<evidence type="ECO:0000313" key="2">
    <source>
        <dbReference type="EMBL" id="MEA5390715.1"/>
    </source>
</evidence>
<feature type="transmembrane region" description="Helical" evidence="1">
    <location>
        <begin position="21"/>
        <end position="42"/>
    </location>
</feature>
<name>A0ABU5RSH8_9CYAN</name>
<feature type="transmembrane region" description="Helical" evidence="1">
    <location>
        <begin position="93"/>
        <end position="117"/>
    </location>
</feature>
<evidence type="ECO:0000256" key="1">
    <source>
        <dbReference type="SAM" id="Phobius"/>
    </source>
</evidence>
<keyword evidence="1" id="KW-0472">Membrane</keyword>